<organism evidence="1 2">
    <name type="scientific">Hygrophoropsis aurantiaca</name>
    <dbReference type="NCBI Taxonomy" id="72124"/>
    <lineage>
        <taxon>Eukaryota</taxon>
        <taxon>Fungi</taxon>
        <taxon>Dikarya</taxon>
        <taxon>Basidiomycota</taxon>
        <taxon>Agaricomycotina</taxon>
        <taxon>Agaricomycetes</taxon>
        <taxon>Agaricomycetidae</taxon>
        <taxon>Boletales</taxon>
        <taxon>Coniophorineae</taxon>
        <taxon>Hygrophoropsidaceae</taxon>
        <taxon>Hygrophoropsis</taxon>
    </lineage>
</organism>
<sequence length="106" mass="11711">MSPNILFALFMVPIFTMVEAARGLFWLHRTSASGPLRLVVLFGSVIAISPVRFILWMIVSALLFPARAGLWLFGIGRGGPKKGSVAAAAQSRYYANRQARIAQRYQ</sequence>
<gene>
    <name evidence="1" type="ORF">BJ138DRAFT_238577</name>
</gene>
<reference evidence="1" key="1">
    <citation type="journal article" date="2021" name="New Phytol.">
        <title>Evolutionary innovations through gain and loss of genes in the ectomycorrhizal Boletales.</title>
        <authorList>
            <person name="Wu G."/>
            <person name="Miyauchi S."/>
            <person name="Morin E."/>
            <person name="Kuo A."/>
            <person name="Drula E."/>
            <person name="Varga T."/>
            <person name="Kohler A."/>
            <person name="Feng B."/>
            <person name="Cao Y."/>
            <person name="Lipzen A."/>
            <person name="Daum C."/>
            <person name="Hundley H."/>
            <person name="Pangilinan J."/>
            <person name="Johnson J."/>
            <person name="Barry K."/>
            <person name="LaButti K."/>
            <person name="Ng V."/>
            <person name="Ahrendt S."/>
            <person name="Min B."/>
            <person name="Choi I.G."/>
            <person name="Park H."/>
            <person name="Plett J.M."/>
            <person name="Magnuson J."/>
            <person name="Spatafora J.W."/>
            <person name="Nagy L.G."/>
            <person name="Henrissat B."/>
            <person name="Grigoriev I.V."/>
            <person name="Yang Z.L."/>
            <person name="Xu J."/>
            <person name="Martin F.M."/>
        </authorList>
    </citation>
    <scope>NUCLEOTIDE SEQUENCE</scope>
    <source>
        <strain evidence="1">ATCC 28755</strain>
    </source>
</reference>
<dbReference type="EMBL" id="MU269368">
    <property type="protein sequence ID" value="KAH7902946.1"/>
    <property type="molecule type" value="Genomic_DNA"/>
</dbReference>
<protein>
    <submittedName>
        <fullName evidence="1">Uncharacterized protein</fullName>
    </submittedName>
</protein>
<evidence type="ECO:0000313" key="1">
    <source>
        <dbReference type="EMBL" id="KAH7902946.1"/>
    </source>
</evidence>
<name>A0ACB7ZP49_9AGAM</name>
<comment type="caution">
    <text evidence="1">The sequence shown here is derived from an EMBL/GenBank/DDBJ whole genome shotgun (WGS) entry which is preliminary data.</text>
</comment>
<keyword evidence="2" id="KW-1185">Reference proteome</keyword>
<evidence type="ECO:0000313" key="2">
    <source>
        <dbReference type="Proteomes" id="UP000790377"/>
    </source>
</evidence>
<accession>A0ACB7ZP49</accession>
<proteinExistence type="predicted"/>
<dbReference type="Proteomes" id="UP000790377">
    <property type="component" value="Unassembled WGS sequence"/>
</dbReference>